<feature type="domain" description="Big-1" evidence="2">
    <location>
        <begin position="495"/>
        <end position="588"/>
    </location>
</feature>
<organism evidence="3 4">
    <name type="scientific">Lelliottia amnigena</name>
    <name type="common">Enterobacter amnigenus</name>
    <dbReference type="NCBI Taxonomy" id="61646"/>
    <lineage>
        <taxon>Bacteria</taxon>
        <taxon>Pseudomonadati</taxon>
        <taxon>Pseudomonadota</taxon>
        <taxon>Gammaproteobacteria</taxon>
        <taxon>Enterobacterales</taxon>
        <taxon>Enterobacteriaceae</taxon>
        <taxon>Lelliottia</taxon>
    </lineage>
</organism>
<feature type="domain" description="Big-1" evidence="2">
    <location>
        <begin position="1101"/>
        <end position="1193"/>
    </location>
</feature>
<comment type="caution">
    <text evidence="3">The sequence shown here is derived from an EMBL/GenBank/DDBJ whole genome shotgun (WGS) entry which is preliminary data.</text>
</comment>
<dbReference type="InterPro" id="IPR013783">
    <property type="entry name" value="Ig-like_fold"/>
</dbReference>
<dbReference type="Pfam" id="PF11924">
    <property type="entry name" value="IAT_beta"/>
    <property type="match status" value="1"/>
</dbReference>
<evidence type="ECO:0000313" key="4">
    <source>
        <dbReference type="Proteomes" id="UP000653275"/>
    </source>
</evidence>
<dbReference type="GO" id="GO:0007155">
    <property type="term" value="P:cell adhesion"/>
    <property type="evidence" value="ECO:0007669"/>
    <property type="project" value="InterPro"/>
</dbReference>
<dbReference type="PANTHER" id="PTHR39576">
    <property type="entry name" value="ATTACHING AND EFFACING PROTEIN HOMOLOG-RELATED-RELATED"/>
    <property type="match status" value="1"/>
</dbReference>
<feature type="domain" description="Big-1" evidence="2">
    <location>
        <begin position="1504"/>
        <end position="1594"/>
    </location>
</feature>
<reference evidence="3" key="1">
    <citation type="submission" date="2020-12" db="EMBL/GenBank/DDBJ databases">
        <title>Draft genome sequence of Enterobacter spp., Lelliottia spp. and Serratia spp. isolated from drinking water reservoirs and lakes.</title>
        <authorList>
            <person name="Reitter C."/>
            <person name="Neuhaus K."/>
            <person name="Huegler M."/>
        </authorList>
    </citation>
    <scope>NUCLEOTIDE SEQUENCE</scope>
    <source>
        <strain evidence="3">TZW15</strain>
    </source>
</reference>
<feature type="domain" description="Big-1" evidence="2">
    <location>
        <begin position="900"/>
        <end position="993"/>
    </location>
</feature>
<dbReference type="PANTHER" id="PTHR39576:SF2">
    <property type="entry name" value="ATTACHING AND EFFACING PROTEIN HOMOLOG-RELATED"/>
    <property type="match status" value="1"/>
</dbReference>
<dbReference type="Gene3D" id="2.40.160.160">
    <property type="entry name" value="Inverse autotransporter, beta-domain"/>
    <property type="match status" value="1"/>
</dbReference>
<dbReference type="InterPro" id="IPR008964">
    <property type="entry name" value="Invasin/intimin_cell_adhesion"/>
</dbReference>
<dbReference type="PROSITE" id="PS51127">
    <property type="entry name" value="BIG1"/>
    <property type="match status" value="11"/>
</dbReference>
<dbReference type="EMBL" id="JAENMS010000015">
    <property type="protein sequence ID" value="MBL5936816.1"/>
    <property type="molecule type" value="Genomic_DNA"/>
</dbReference>
<dbReference type="Pfam" id="PF02369">
    <property type="entry name" value="Big_1"/>
    <property type="match status" value="11"/>
</dbReference>
<feature type="domain" description="Big-1" evidence="2">
    <location>
        <begin position="1402"/>
        <end position="1496"/>
    </location>
</feature>
<dbReference type="InterPro" id="IPR024519">
    <property type="entry name" value="IAT_beta"/>
</dbReference>
<dbReference type="InterPro" id="IPR003344">
    <property type="entry name" value="Big_1_dom"/>
</dbReference>
<dbReference type="Proteomes" id="UP000653275">
    <property type="component" value="Unassembled WGS sequence"/>
</dbReference>
<feature type="domain" description="Big-1" evidence="2">
    <location>
        <begin position="1302"/>
        <end position="1394"/>
    </location>
</feature>
<feature type="domain" description="Big-1" evidence="2">
    <location>
        <begin position="1201"/>
        <end position="1294"/>
    </location>
</feature>
<protein>
    <submittedName>
        <fullName evidence="3">Ig-like domain-containing protein</fullName>
    </submittedName>
</protein>
<accession>A0AAP2AIS6</accession>
<dbReference type="PRINTS" id="PR01369">
    <property type="entry name" value="INTIMIN"/>
</dbReference>
<proteinExistence type="inferred from homology"/>
<gene>
    <name evidence="3" type="ORF">I7V27_20490</name>
</gene>
<dbReference type="InterPro" id="IPR038177">
    <property type="entry name" value="IAT_beta_sf"/>
</dbReference>
<dbReference type="Gene3D" id="2.60.40.10">
    <property type="entry name" value="Immunoglobulins"/>
    <property type="match status" value="12"/>
</dbReference>
<sequence length="1736" mass="181241">MDAVINGMVNQSTGKVTEELQQWLQQFGTARINIGVDRQLDLSSGDLDFLLPVYNQDQHLFFTQTGVRRNDDRNIMNLGVGYRYFAKNWMWGVNTFYDQQLSQNTHQRVGIGGELGWDYVKLSANSYLRISDWKNSAAYMDEEERVANGYDARVEGYLPAWPQLGMQLIWEQYYGKNVGLFGNDKDQRQHNPYAVTAGLNYTPFPLISFGVNQKAGKGDKHDTRADLNVNWVVGMPFVDQIDMDSVKEHRTLRGGRLDLVNRNNNIVLEYRKKETISLSLPKNIEGEESETLPIAVKVSTKYPLSQIIWHDAGLISHGGKIINTDGAWSIVLPYYEQDGAENNIYVISATAYDVKGNQSDTAYISVAVKGYNILTATTLTTTTSSSLLADGVSSTPVTLTIMSGSGKPISGVESQLSTQLIHPVNAKITTLKRAVSASADGENITPFKEQSPGIYTCAYTSGKTAGTVIIQPKYNNTLLSKATVKLVAVNSLAKFTQLDAVKTTALANGQDVITLQAHIVNAQNEPAEGVAIQWQSSNANALLSATHNVSDAQGNASVSLTSDQVLNTLVSAELENGESVKSPDLQFTADAQTAKVVQLTAEKKIAKANGHDVITLSAVVKDASNHPLTGQSVKWEVSSSSITAQLSQSQTTTDDKGVATVALTSTQAGDVAISASTGTSAAIDSGTLSFVADSDSAVLGAVTADKLSGLADGADVITLKVKVEDAEKNPVPGAKINWATASTTAQLSADFSLSGNDGVAMIDVTSTTVEALQISAKMAQQTQTSAQLSFTADSATAKVKLLQADSLHATANDDDAITLTASVVDANDHPVAAAPLHWTIVEGQGVLSQSQTTTDAQGESAITLTSADVGKIVVSAASTAGAAVNSPELTFIADTSTAKVSAVTVDKTQALANGKDSVTYQATVVDDEGNPVRAQKVKWTATPTTAKLASLNTLTDTNGVATVTLVTSAAGEVNVTAKAGTGVAGNAPSVMFTADSATAQVSGLSVSQQTALANGIDSVTISGLIADTKGNVVKDVNVAWSVSPVSGLLSTVSGKSDAQGRIAVTLTSTHIANYRVTATVNGTQETSGAISFTADAATAAISSLSADKTVDLIAGTDSVTLSASVQDANGLPVSDAVVSWAGDNAKGVFSETRSSTDSNGSTSVTYSSTLAIPTVITVKTGAVSQKTVNLTFIPDLQTAAISTVTNDKRSAVASGTDLISMLATVKDRYGNPVSQANVSWQVIPTGNTQLSAVSQLTDANGQTGVTLGSTDRGAFKAVATYNSVSKSSLAVLYVSDLATKAVTDITADKTTGVIAGKDVITLKATVKDESDNPVSNAEVYWGSDNDSGTFAPDDTSVTNALGVAEITYSATSAVPTVIGAGVSSEYKTLSVDFTGDASTSLIAAVQADKTKAVADNAEQVTWHAVAKDANGNALPGVTVNWSSDNADLKLSGVSSVTDATGTASISGYTAKAGDFLVTATIVATGKSLTAAKVSFVGDVKTAGVSALISDKKTVAANNSDSAKYSVTVKDVNGNLVPDAKVVWTTSMNTLSVSSSQTDANGSALVNLTGATIGQVTVTATIGSSTRKVDDVVFVNNLEDLWVVNSANSEYDSPEIKGFRSLGFVTDLPTTGPTTLDWQPNGYSDVTTPITLISESGKEYIVNLKGYRESACTRRPLNAATSCEDVEAGMKAIFTYAQTDNPGLPAGHYMGVIHFSAKDWNSSYTFAYTLTMDLTVN</sequence>
<feature type="domain" description="Big-1" evidence="2">
    <location>
        <begin position="696"/>
        <end position="791"/>
    </location>
</feature>
<dbReference type="FunFam" id="2.40.160.160:FF:000001">
    <property type="entry name" value="Intimin-like inverse autotransporter SinH"/>
    <property type="match status" value="1"/>
</dbReference>
<dbReference type="InterPro" id="IPR051715">
    <property type="entry name" value="Intimin-Invasin_domain"/>
</dbReference>
<evidence type="ECO:0000313" key="3">
    <source>
        <dbReference type="EMBL" id="MBL5936816.1"/>
    </source>
</evidence>
<dbReference type="SUPFAM" id="SSF49373">
    <property type="entry name" value="Invasin/intimin cell-adhesion fragments"/>
    <property type="match status" value="12"/>
</dbReference>
<dbReference type="GO" id="GO:0009279">
    <property type="term" value="C:cell outer membrane"/>
    <property type="evidence" value="ECO:0007669"/>
    <property type="project" value="TreeGrafter"/>
</dbReference>
<evidence type="ECO:0000259" key="2">
    <source>
        <dbReference type="PROSITE" id="PS51127"/>
    </source>
</evidence>
<feature type="domain" description="Big-1" evidence="2">
    <location>
        <begin position="1001"/>
        <end position="1093"/>
    </location>
</feature>
<feature type="domain" description="Big-1" evidence="2">
    <location>
        <begin position="596"/>
        <end position="691"/>
    </location>
</feature>
<dbReference type="SMART" id="SM00634">
    <property type="entry name" value="BID_1"/>
    <property type="match status" value="11"/>
</dbReference>
<evidence type="ECO:0000256" key="1">
    <source>
        <dbReference type="ARBA" id="ARBA00010116"/>
    </source>
</evidence>
<feature type="domain" description="Big-1" evidence="2">
    <location>
        <begin position="799"/>
        <end position="892"/>
    </location>
</feature>
<name>A0AAP2AIS6_LELAM</name>
<comment type="similarity">
    <text evidence="1">Belongs to the intimin/invasin family.</text>
</comment>
<dbReference type="InterPro" id="IPR003535">
    <property type="entry name" value="Intimin/invasin_bac"/>
</dbReference>